<evidence type="ECO:0000313" key="4">
    <source>
        <dbReference type="Proteomes" id="UP000002372"/>
    </source>
</evidence>
<dbReference type="Pfam" id="PF00563">
    <property type="entry name" value="EAL"/>
    <property type="match status" value="1"/>
</dbReference>
<dbReference type="HOGENOM" id="CLU_000445_70_50_4"/>
<evidence type="ECO:0000313" key="3">
    <source>
        <dbReference type="EMBL" id="CQR34946.1"/>
    </source>
</evidence>
<dbReference type="Gene3D" id="3.20.20.450">
    <property type="entry name" value="EAL domain"/>
    <property type="match status" value="1"/>
</dbReference>
<name>D6CV69_THIA3</name>
<reference evidence="3 5" key="4">
    <citation type="submission" date="2015-03" db="EMBL/GenBank/DDBJ databases">
        <authorList>
            <person name="Regsiter A."/>
            <person name="william w."/>
        </authorList>
    </citation>
    <scope>NUCLEOTIDE SEQUENCE [LARGE SCALE GENOMIC DNA]</scope>
    <source>
        <strain evidence="3 5">CB1</strain>
    </source>
</reference>
<evidence type="ECO:0000313" key="2">
    <source>
        <dbReference type="EMBL" id="CAZ89188.1"/>
    </source>
</evidence>
<organism evidence="2 4">
    <name type="scientific">Thiomonas arsenitoxydans (strain DSM 22701 / CIP 110005 / 3As)</name>
    <dbReference type="NCBI Taxonomy" id="426114"/>
    <lineage>
        <taxon>Bacteria</taxon>
        <taxon>Pseudomonadati</taxon>
        <taxon>Pseudomonadota</taxon>
        <taxon>Betaproteobacteria</taxon>
        <taxon>Burkholderiales</taxon>
        <taxon>Thiomonas</taxon>
    </lineage>
</organism>
<dbReference type="InterPro" id="IPR050706">
    <property type="entry name" value="Cyclic-di-GMP_PDE-like"/>
</dbReference>
<reference key="1">
    <citation type="submission" date="2009-07" db="EMBL/GenBank/DDBJ databases">
        <authorList>
            <person name="Genoscope - CEA"/>
        </authorList>
    </citation>
    <scope>NUCLEOTIDE SEQUENCE</scope>
    <source>
        <strain>3As</strain>
    </source>
</reference>
<dbReference type="KEGG" id="thi:THI_2569"/>
<dbReference type="InterPro" id="IPR001633">
    <property type="entry name" value="EAL_dom"/>
</dbReference>
<dbReference type="EMBL" id="CTRI01000027">
    <property type="protein sequence ID" value="CQR34946.1"/>
    <property type="molecule type" value="Genomic_DNA"/>
</dbReference>
<dbReference type="RefSeq" id="WP_013106473.1">
    <property type="nucleotide sequence ID" value="NC_014145.1"/>
</dbReference>
<dbReference type="AlphaFoldDB" id="D6CV69"/>
<dbReference type="Proteomes" id="UP000002372">
    <property type="component" value="Chromosome"/>
</dbReference>
<evidence type="ECO:0000313" key="5">
    <source>
        <dbReference type="Proteomes" id="UP000078599"/>
    </source>
</evidence>
<dbReference type="SUPFAM" id="SSF141868">
    <property type="entry name" value="EAL domain-like"/>
    <property type="match status" value="1"/>
</dbReference>
<keyword evidence="5" id="KW-1185">Reference proteome</keyword>
<dbReference type="CDD" id="cd01948">
    <property type="entry name" value="EAL"/>
    <property type="match status" value="1"/>
</dbReference>
<gene>
    <name evidence="2" type="ordered locus">THI_2569</name>
    <name evidence="3" type="ORF">THICB1_50022</name>
</gene>
<dbReference type="EMBL" id="FP475956">
    <property type="protein sequence ID" value="CAZ89188.1"/>
    <property type="molecule type" value="Genomic_DNA"/>
</dbReference>
<dbReference type="PROSITE" id="PS50883">
    <property type="entry name" value="EAL"/>
    <property type="match status" value="1"/>
</dbReference>
<dbReference type="SMART" id="SM00052">
    <property type="entry name" value="EAL"/>
    <property type="match status" value="1"/>
</dbReference>
<dbReference type="eggNOG" id="COG2200">
    <property type="taxonomic scope" value="Bacteria"/>
</dbReference>
<protein>
    <recommendedName>
        <fullName evidence="1">EAL domain-containing protein</fullName>
    </recommendedName>
</protein>
<accession>D6CV69</accession>
<sequence length="258" mass="28700">MNINSLAATGCKLCFDSPPLDFDFTMAFQPIVDSRSGTIFAHEALARGLQGEPASTIFEKVNDDNRYRFDQTCRVKAVALAARLGLKGYLSINFLPNAVYKPELCIRATLAAAEQYSFPPDRLLFEVTESERVEDVGHLKSIINDYKSRGFLTAIDDFGAGFAGLNLLAELQTDIVKLDMALVRNVNEDRIKASIIRGVIQTCIDLNIRVIAEGVETREEYLCLERMGINLFQGFYFSRPVFEGLGQIDPNLFSHALG</sequence>
<dbReference type="GO" id="GO:0071111">
    <property type="term" value="F:cyclic-guanylate-specific phosphodiesterase activity"/>
    <property type="evidence" value="ECO:0007669"/>
    <property type="project" value="InterPro"/>
</dbReference>
<dbReference type="PANTHER" id="PTHR33121">
    <property type="entry name" value="CYCLIC DI-GMP PHOSPHODIESTERASE PDEF"/>
    <property type="match status" value="1"/>
</dbReference>
<feature type="domain" description="EAL" evidence="1">
    <location>
        <begin position="4"/>
        <end position="254"/>
    </location>
</feature>
<evidence type="ECO:0000259" key="1">
    <source>
        <dbReference type="PROSITE" id="PS50883"/>
    </source>
</evidence>
<proteinExistence type="predicted"/>
<dbReference type="PANTHER" id="PTHR33121:SF15">
    <property type="entry name" value="BLUE LIGHT- AND TEMPERATURE-REGULATED ANTIREPRESSOR BLUF"/>
    <property type="match status" value="1"/>
</dbReference>
<reference evidence="2" key="3">
    <citation type="submission" date="2010-07" db="EMBL/GenBank/DDBJ databases">
        <authorList>
            <person name="Genoscope - CEA"/>
        </authorList>
    </citation>
    <scope>NUCLEOTIDE SEQUENCE</scope>
    <source>
        <strain evidence="2">3As</strain>
    </source>
</reference>
<dbReference type="Proteomes" id="UP000078599">
    <property type="component" value="Unassembled WGS sequence"/>
</dbReference>
<reference evidence="4" key="2">
    <citation type="journal article" date="2010" name="PLoS Genet.">
        <title>Structure, function, and evolution of the Thiomonas spp. genome.</title>
        <authorList>
            <person name="Arsene-Ploetze F."/>
            <person name="Koechler S."/>
            <person name="Marchal M."/>
            <person name="Coppee J.Y."/>
            <person name="Chandler M."/>
            <person name="Bonnefoy V."/>
            <person name="Brochier-Armanet C."/>
            <person name="Barakat M."/>
            <person name="Barbe V."/>
            <person name="Battaglia-Brunet F."/>
            <person name="Bruneel O."/>
            <person name="Bryan C.G."/>
            <person name="Cleiss-Arnold J."/>
            <person name="Cruveiller S."/>
            <person name="Erhardt M."/>
            <person name="Heinrich-Salmeron A."/>
            <person name="Hommais F."/>
            <person name="Joulian C."/>
            <person name="Krin E."/>
            <person name="Lieutaud A."/>
            <person name="Lievremont D."/>
            <person name="Michel C."/>
            <person name="Muller D."/>
            <person name="Ortet P."/>
            <person name="Proux C."/>
            <person name="Siguier P."/>
            <person name="Roche D."/>
            <person name="Rouy Z."/>
            <person name="Salvignol G."/>
            <person name="Slyemi D."/>
            <person name="Talla E."/>
            <person name="Weiss S."/>
            <person name="Weissenbach J."/>
            <person name="Medigue C."/>
            <person name="Bertin P.N."/>
        </authorList>
    </citation>
    <scope>NUCLEOTIDE SEQUENCE [LARGE SCALE GENOMIC DNA]</scope>
    <source>
        <strain evidence="4">DSM 22701 / CIP 110005 / 3As</strain>
    </source>
</reference>
<dbReference type="InterPro" id="IPR035919">
    <property type="entry name" value="EAL_sf"/>
</dbReference>